<evidence type="ECO:0000256" key="5">
    <source>
        <dbReference type="ARBA" id="ARBA00022679"/>
    </source>
</evidence>
<keyword evidence="7" id="KW-0594">Phospholipid biosynthesis</keyword>
<gene>
    <name evidence="11" type="ORF">METZ01_LOCUS290319</name>
</gene>
<dbReference type="GO" id="GO:0006633">
    <property type="term" value="P:fatty acid biosynthetic process"/>
    <property type="evidence" value="ECO:0007669"/>
    <property type="project" value="InterPro"/>
</dbReference>
<evidence type="ECO:0000256" key="6">
    <source>
        <dbReference type="ARBA" id="ARBA00023098"/>
    </source>
</evidence>
<dbReference type="Pfam" id="PF02504">
    <property type="entry name" value="FA_synthesis"/>
    <property type="match status" value="1"/>
</dbReference>
<dbReference type="Gene3D" id="3.40.718.10">
    <property type="entry name" value="Isopropylmalate Dehydrogenase"/>
    <property type="match status" value="1"/>
</dbReference>
<evidence type="ECO:0000256" key="8">
    <source>
        <dbReference type="ARBA" id="ARBA00023264"/>
    </source>
</evidence>
<evidence type="ECO:0000256" key="7">
    <source>
        <dbReference type="ARBA" id="ARBA00023209"/>
    </source>
</evidence>
<evidence type="ECO:0000256" key="10">
    <source>
        <dbReference type="ARBA" id="ARBA00046608"/>
    </source>
</evidence>
<keyword evidence="8" id="KW-1208">Phospholipid metabolism</keyword>
<keyword evidence="3" id="KW-0963">Cytoplasm</keyword>
<keyword evidence="4" id="KW-0444">Lipid biosynthesis</keyword>
<dbReference type="InterPro" id="IPR012281">
    <property type="entry name" value="Phospholipid_synth_PlsX-like"/>
</dbReference>
<dbReference type="GO" id="GO:0008654">
    <property type="term" value="P:phospholipid biosynthetic process"/>
    <property type="evidence" value="ECO:0007669"/>
    <property type="project" value="UniProtKB-KW"/>
</dbReference>
<protein>
    <recommendedName>
        <fullName evidence="9">phosphate acyltransferase</fullName>
        <ecNumber evidence="9">2.3.1.274</ecNumber>
    </recommendedName>
</protein>
<evidence type="ECO:0000256" key="9">
    <source>
        <dbReference type="ARBA" id="ARBA00024069"/>
    </source>
</evidence>
<dbReference type="PIRSF" id="PIRSF002465">
    <property type="entry name" value="Phsphlp_syn_PlsX"/>
    <property type="match status" value="1"/>
</dbReference>
<proteinExistence type="inferred from homology"/>
<evidence type="ECO:0000256" key="4">
    <source>
        <dbReference type="ARBA" id="ARBA00022516"/>
    </source>
</evidence>
<dbReference type="EC" id="2.3.1.274" evidence="9"/>
<dbReference type="GO" id="GO:0043811">
    <property type="term" value="F:phosphate:acyl-[acyl carrier protein] acyltransferase activity"/>
    <property type="evidence" value="ECO:0007669"/>
    <property type="project" value="UniProtKB-EC"/>
</dbReference>
<organism evidence="11">
    <name type="scientific">marine metagenome</name>
    <dbReference type="NCBI Taxonomy" id="408172"/>
    <lineage>
        <taxon>unclassified sequences</taxon>
        <taxon>metagenomes</taxon>
        <taxon>ecological metagenomes</taxon>
    </lineage>
</organism>
<comment type="subunit">
    <text evidence="10">Homodimer. Probably interacts with PlsY.</text>
</comment>
<dbReference type="GO" id="GO:0005737">
    <property type="term" value="C:cytoplasm"/>
    <property type="evidence" value="ECO:0007669"/>
    <property type="project" value="UniProtKB-SubCell"/>
</dbReference>
<evidence type="ECO:0000256" key="1">
    <source>
        <dbReference type="ARBA" id="ARBA00001232"/>
    </source>
</evidence>
<dbReference type="InterPro" id="IPR003664">
    <property type="entry name" value="FA_synthesis"/>
</dbReference>
<comment type="subcellular location">
    <subcellularLocation>
        <location evidence="2">Cytoplasm</location>
    </subcellularLocation>
</comment>
<accession>A0A382LNZ5</accession>
<keyword evidence="5" id="KW-0808">Transferase</keyword>
<feature type="non-terminal residue" evidence="11">
    <location>
        <position position="296"/>
    </location>
</feature>
<evidence type="ECO:0000256" key="3">
    <source>
        <dbReference type="ARBA" id="ARBA00022490"/>
    </source>
</evidence>
<sequence length="296" mass="32103">MNDFITLSLDVMSGEKDPEASIAAALNLLALREDVKIILVGNQEIIEKQTLGKAIDRLQILHAEEVVLMNDSPVVVLRKKKQSSMRLAIDLVKNDVSQACISSGNTGALMAISKYVLKTIPTINRPALMTSIPTVKDHTYILDLGANSSCSPEQLYQFALMGTVISREIGGIEQPRVGLLNMGVEASKGNQVVKEAAELMNSGSINFIGYVEGHNLVEDKADVVVCDGFSGNIAIKTMEGSFHLMDKFLMDSFKSSAFNKFAGMLSNNALNRMKAKIDPRRYNGALLLGLNGVVVK</sequence>
<dbReference type="HAMAP" id="MF_00019">
    <property type="entry name" value="PlsX"/>
    <property type="match status" value="1"/>
</dbReference>
<name>A0A382LNZ5_9ZZZZ</name>
<dbReference type="PANTHER" id="PTHR30100">
    <property type="entry name" value="FATTY ACID/PHOSPHOLIPID SYNTHESIS PROTEIN PLSX"/>
    <property type="match status" value="1"/>
</dbReference>
<evidence type="ECO:0000313" key="11">
    <source>
        <dbReference type="EMBL" id="SVC37465.1"/>
    </source>
</evidence>
<keyword evidence="6" id="KW-0443">Lipid metabolism</keyword>
<dbReference type="PANTHER" id="PTHR30100:SF1">
    <property type="entry name" value="PHOSPHATE ACYLTRANSFERASE"/>
    <property type="match status" value="1"/>
</dbReference>
<dbReference type="NCBIfam" id="TIGR00182">
    <property type="entry name" value="plsX"/>
    <property type="match status" value="1"/>
</dbReference>
<dbReference type="SUPFAM" id="SSF53659">
    <property type="entry name" value="Isocitrate/Isopropylmalate dehydrogenase-like"/>
    <property type="match status" value="1"/>
</dbReference>
<dbReference type="AlphaFoldDB" id="A0A382LNZ5"/>
<dbReference type="EMBL" id="UINC01087791">
    <property type="protein sequence ID" value="SVC37465.1"/>
    <property type="molecule type" value="Genomic_DNA"/>
</dbReference>
<comment type="catalytic activity">
    <reaction evidence="1">
        <text>a fatty acyl-[ACP] + phosphate = an acyl phosphate + holo-[ACP]</text>
        <dbReference type="Rhea" id="RHEA:42292"/>
        <dbReference type="Rhea" id="RHEA-COMP:9685"/>
        <dbReference type="Rhea" id="RHEA-COMP:14125"/>
        <dbReference type="ChEBI" id="CHEBI:43474"/>
        <dbReference type="ChEBI" id="CHEBI:59918"/>
        <dbReference type="ChEBI" id="CHEBI:64479"/>
        <dbReference type="ChEBI" id="CHEBI:138651"/>
        <dbReference type="EC" id="2.3.1.274"/>
    </reaction>
</comment>
<reference evidence="11" key="1">
    <citation type="submission" date="2018-05" db="EMBL/GenBank/DDBJ databases">
        <authorList>
            <person name="Lanie J.A."/>
            <person name="Ng W.-L."/>
            <person name="Kazmierczak K.M."/>
            <person name="Andrzejewski T.M."/>
            <person name="Davidsen T.M."/>
            <person name="Wayne K.J."/>
            <person name="Tettelin H."/>
            <person name="Glass J.I."/>
            <person name="Rusch D."/>
            <person name="Podicherti R."/>
            <person name="Tsui H.-C.T."/>
            <person name="Winkler M.E."/>
        </authorList>
    </citation>
    <scope>NUCLEOTIDE SEQUENCE</scope>
</reference>
<evidence type="ECO:0000256" key="2">
    <source>
        <dbReference type="ARBA" id="ARBA00004496"/>
    </source>
</evidence>